<reference evidence="9 10" key="1">
    <citation type="submission" date="2019-11" db="EMBL/GenBank/DDBJ databases">
        <title>Draft Genome Sequence of Plant Growth-Promoting Rhizosphere-Associated Bacteria.</title>
        <authorList>
            <person name="Vasilyev I.Y."/>
            <person name="Radchenko V."/>
            <person name="Ilnitskaya E.V."/>
        </authorList>
    </citation>
    <scope>NUCLEOTIDE SEQUENCE [LARGE SCALE GENOMIC DNA]</scope>
    <source>
        <strain evidence="9 10">VRA_07sq_f</strain>
    </source>
</reference>
<evidence type="ECO:0000256" key="3">
    <source>
        <dbReference type="ARBA" id="ARBA00022475"/>
    </source>
</evidence>
<dbReference type="GO" id="GO:0016787">
    <property type="term" value="F:hydrolase activity"/>
    <property type="evidence" value="ECO:0007669"/>
    <property type="project" value="UniProtKB-KW"/>
</dbReference>
<feature type="domain" description="Sulfatase N-terminal" evidence="8">
    <location>
        <begin position="236"/>
        <end position="401"/>
    </location>
</feature>
<dbReference type="PANTHER" id="PTHR47371:SF3">
    <property type="entry name" value="PHOSPHOGLYCEROL TRANSFERASE I"/>
    <property type="match status" value="1"/>
</dbReference>
<dbReference type="CDD" id="cd16015">
    <property type="entry name" value="LTA_synthase"/>
    <property type="match status" value="1"/>
</dbReference>
<feature type="transmembrane region" description="Helical" evidence="7">
    <location>
        <begin position="31"/>
        <end position="51"/>
    </location>
</feature>
<keyword evidence="6 7" id="KW-0472">Membrane</keyword>
<feature type="transmembrane region" description="Helical" evidence="7">
    <location>
        <begin position="114"/>
        <end position="132"/>
    </location>
</feature>
<dbReference type="Pfam" id="PF00884">
    <property type="entry name" value="Sulfatase"/>
    <property type="match status" value="1"/>
</dbReference>
<evidence type="ECO:0000256" key="1">
    <source>
        <dbReference type="ARBA" id="ARBA00004651"/>
    </source>
</evidence>
<accession>A0A844EMP2</accession>
<evidence type="ECO:0000313" key="9">
    <source>
        <dbReference type="EMBL" id="MSE21710.1"/>
    </source>
</evidence>
<dbReference type="AlphaFoldDB" id="A0A844EMP2"/>
<keyword evidence="4 7" id="KW-0812">Transmembrane</keyword>
<feature type="non-terminal residue" evidence="9">
    <location>
        <position position="402"/>
    </location>
</feature>
<evidence type="ECO:0000256" key="7">
    <source>
        <dbReference type="SAM" id="Phobius"/>
    </source>
</evidence>
<gene>
    <name evidence="9" type="ORF">GKC44_10800</name>
</gene>
<organism evidence="9 10">
    <name type="scientific">Lentilactobacillus parabuchneri</name>
    <dbReference type="NCBI Taxonomy" id="152331"/>
    <lineage>
        <taxon>Bacteria</taxon>
        <taxon>Bacillati</taxon>
        <taxon>Bacillota</taxon>
        <taxon>Bacilli</taxon>
        <taxon>Lactobacillales</taxon>
        <taxon>Lactobacillaceae</taxon>
        <taxon>Lentilactobacillus</taxon>
    </lineage>
</organism>
<dbReference type="SUPFAM" id="SSF53649">
    <property type="entry name" value="Alkaline phosphatase-like"/>
    <property type="match status" value="1"/>
</dbReference>
<sequence>MVLLIVCFWAKTMLAYFVDLGLGITNPFQFFIVLINPLATTTLLLSIALYFKKSRFFYPIALLIAILNTVLLYLNVIYFREFTDFMTVSTMTGYSKVNQGLSGSSLALTNIHDILYWIDLIVIIGLIVFKKIKIDHRPLNKRIGLAVTSFSVLFFVVNLSLAEMDRPQLLTRTFDRTYIVKYLGLDAFTVYDGLKSQHNNDLRATATKSELNDVLKFTRSHYAKPNKKYYGIAKGKNVIVIHLESFQQFLIGKKINGQEVTPFLNKLYKSKSSYSFRNFFHQVGQGKTSDAENMLETSTYGLPQGSLFAQLGSDNTFQAAPAILNQRRGYTSAVFHGNIASFWNRNNVYKNMGYQYFFDASYYNTTGDRSLGYGLKDKLLFRDSVKYLQNLQQPFYVKYITV</sequence>
<name>A0A844EMP2_9LACO</name>
<dbReference type="PANTHER" id="PTHR47371">
    <property type="entry name" value="LIPOTEICHOIC ACID SYNTHASE"/>
    <property type="match status" value="1"/>
</dbReference>
<dbReference type="InterPro" id="IPR017850">
    <property type="entry name" value="Alkaline_phosphatase_core_sf"/>
</dbReference>
<dbReference type="EMBL" id="WKKY01000562">
    <property type="protein sequence ID" value="MSE21710.1"/>
    <property type="molecule type" value="Genomic_DNA"/>
</dbReference>
<dbReference type="Proteomes" id="UP000491237">
    <property type="component" value="Unassembled WGS sequence"/>
</dbReference>
<evidence type="ECO:0000256" key="6">
    <source>
        <dbReference type="ARBA" id="ARBA00023136"/>
    </source>
</evidence>
<evidence type="ECO:0000256" key="5">
    <source>
        <dbReference type="ARBA" id="ARBA00022989"/>
    </source>
</evidence>
<evidence type="ECO:0000313" key="10">
    <source>
        <dbReference type="Proteomes" id="UP000491237"/>
    </source>
</evidence>
<feature type="transmembrane region" description="Helical" evidence="7">
    <location>
        <begin position="56"/>
        <end position="79"/>
    </location>
</feature>
<dbReference type="Gene3D" id="3.40.720.10">
    <property type="entry name" value="Alkaline Phosphatase, subunit A"/>
    <property type="match status" value="1"/>
</dbReference>
<keyword evidence="9" id="KW-0808">Transferase</keyword>
<protein>
    <submittedName>
        <fullName evidence="9">Sulfatase-like hydrolase/transferase</fullName>
    </submittedName>
</protein>
<dbReference type="InterPro" id="IPR000917">
    <property type="entry name" value="Sulfatase_N"/>
</dbReference>
<feature type="transmembrane region" description="Helical" evidence="7">
    <location>
        <begin position="144"/>
        <end position="162"/>
    </location>
</feature>
<dbReference type="InterPro" id="IPR050448">
    <property type="entry name" value="OpgB/LTA_synthase_biosynth"/>
</dbReference>
<dbReference type="GO" id="GO:0016740">
    <property type="term" value="F:transferase activity"/>
    <property type="evidence" value="ECO:0007669"/>
    <property type="project" value="UniProtKB-KW"/>
</dbReference>
<evidence type="ECO:0000256" key="4">
    <source>
        <dbReference type="ARBA" id="ARBA00022692"/>
    </source>
</evidence>
<evidence type="ECO:0000256" key="2">
    <source>
        <dbReference type="ARBA" id="ARBA00004936"/>
    </source>
</evidence>
<keyword evidence="9" id="KW-0378">Hydrolase</keyword>
<keyword evidence="3" id="KW-1003">Cell membrane</keyword>
<proteinExistence type="predicted"/>
<comment type="subcellular location">
    <subcellularLocation>
        <location evidence="1">Cell membrane</location>
        <topology evidence="1">Multi-pass membrane protein</topology>
    </subcellularLocation>
</comment>
<dbReference type="GO" id="GO:0005886">
    <property type="term" value="C:plasma membrane"/>
    <property type="evidence" value="ECO:0007669"/>
    <property type="project" value="UniProtKB-SubCell"/>
</dbReference>
<keyword evidence="5 7" id="KW-1133">Transmembrane helix</keyword>
<comment type="pathway">
    <text evidence="2">Cell wall biogenesis; lipoteichoic acid biosynthesis.</text>
</comment>
<evidence type="ECO:0000259" key="8">
    <source>
        <dbReference type="Pfam" id="PF00884"/>
    </source>
</evidence>
<comment type="caution">
    <text evidence="9">The sequence shown here is derived from an EMBL/GenBank/DDBJ whole genome shotgun (WGS) entry which is preliminary data.</text>
</comment>